<feature type="compositionally biased region" description="Low complexity" evidence="1">
    <location>
        <begin position="16"/>
        <end position="26"/>
    </location>
</feature>
<dbReference type="EMBL" id="KQ258306">
    <property type="protein sequence ID" value="KOM26121.1"/>
    <property type="molecule type" value="Genomic_DNA"/>
</dbReference>
<evidence type="ECO:0000313" key="4">
    <source>
        <dbReference type="Proteomes" id="UP000053144"/>
    </source>
</evidence>
<accession>A0A0L9T703</accession>
<evidence type="ECO:0000313" key="3">
    <source>
        <dbReference type="EMBL" id="KOM26121.1"/>
    </source>
</evidence>
<feature type="domain" description="Putative plant transposon protein" evidence="2">
    <location>
        <begin position="82"/>
        <end position="266"/>
    </location>
</feature>
<feature type="compositionally biased region" description="Acidic residues" evidence="1">
    <location>
        <begin position="405"/>
        <end position="425"/>
    </location>
</feature>
<proteinExistence type="predicted"/>
<organism evidence="3 4">
    <name type="scientific">Phaseolus angularis</name>
    <name type="common">Azuki bean</name>
    <name type="synonym">Vigna angularis</name>
    <dbReference type="NCBI Taxonomy" id="3914"/>
    <lineage>
        <taxon>Eukaryota</taxon>
        <taxon>Viridiplantae</taxon>
        <taxon>Streptophyta</taxon>
        <taxon>Embryophyta</taxon>
        <taxon>Tracheophyta</taxon>
        <taxon>Spermatophyta</taxon>
        <taxon>Magnoliopsida</taxon>
        <taxon>eudicotyledons</taxon>
        <taxon>Gunneridae</taxon>
        <taxon>Pentapetalae</taxon>
        <taxon>rosids</taxon>
        <taxon>fabids</taxon>
        <taxon>Fabales</taxon>
        <taxon>Fabaceae</taxon>
        <taxon>Papilionoideae</taxon>
        <taxon>50 kb inversion clade</taxon>
        <taxon>NPAAA clade</taxon>
        <taxon>indigoferoid/millettioid clade</taxon>
        <taxon>Phaseoleae</taxon>
        <taxon>Vigna</taxon>
    </lineage>
</organism>
<protein>
    <recommendedName>
        <fullName evidence="2">Putative plant transposon protein domain-containing protein</fullName>
    </recommendedName>
</protein>
<evidence type="ECO:0000256" key="1">
    <source>
        <dbReference type="SAM" id="MobiDB-lite"/>
    </source>
</evidence>
<evidence type="ECO:0000259" key="2">
    <source>
        <dbReference type="Pfam" id="PF20167"/>
    </source>
</evidence>
<feature type="region of interest" description="Disordered" evidence="1">
    <location>
        <begin position="384"/>
        <end position="449"/>
    </location>
</feature>
<sequence length="449" mass="51144">MAPPKSTQEKKRKTTRGSSSTSQPSETQEENLVLNYDQDRFISEEHSDRFHQVIMGRALLPERRVELKPGEYDHIQEELEKRRWNFVLASLPDEIDEVLVKEFYANAWEPDHSQPHSRVSKVRGKLVRYDRRSMNRILNTLMFQPCPLGTFMSSYPDHDLIASTLCLPGYGYQLGTSGTPVRILRKHLNSLATIWSLFTFTNICPNSHTSDINLERSYMVYGIITGIDMDVGAYISQEMALIADNDTCKLGFPALVTALCKASGVPGVSDITLKLQPPLNKKFFDRNCSNREEFSAMIAPPPVPPPRRNVRAARPPVAPSVLSPDLFTRYMQQSLARQDDIHDWCTTMRQGQVSLQESIYNFSLGIPDFPPDTLMTGDQFAEQIPWPEGRPESRWGSAFPGAPEPELDEQEDMMAGDGDEEEEEPDPRWVQQSYHSQESQWRSRTDGSW</sequence>
<name>A0A0L9T703_PHAAN</name>
<feature type="compositionally biased region" description="Polar residues" evidence="1">
    <location>
        <begin position="430"/>
        <end position="440"/>
    </location>
</feature>
<dbReference type="Proteomes" id="UP000053144">
    <property type="component" value="Unassembled WGS sequence"/>
</dbReference>
<dbReference type="AlphaFoldDB" id="A0A0L9T703"/>
<reference evidence="4" key="1">
    <citation type="journal article" date="2015" name="Proc. Natl. Acad. Sci. U.S.A.">
        <title>Genome sequencing of adzuki bean (Vigna angularis) provides insight into high starch and low fat accumulation and domestication.</title>
        <authorList>
            <person name="Yang K."/>
            <person name="Tian Z."/>
            <person name="Chen C."/>
            <person name="Luo L."/>
            <person name="Zhao B."/>
            <person name="Wang Z."/>
            <person name="Yu L."/>
            <person name="Li Y."/>
            <person name="Sun Y."/>
            <person name="Li W."/>
            <person name="Chen Y."/>
            <person name="Li Y."/>
            <person name="Zhang Y."/>
            <person name="Ai D."/>
            <person name="Zhao J."/>
            <person name="Shang C."/>
            <person name="Ma Y."/>
            <person name="Wu B."/>
            <person name="Wang M."/>
            <person name="Gao L."/>
            <person name="Sun D."/>
            <person name="Zhang P."/>
            <person name="Guo F."/>
            <person name="Wang W."/>
            <person name="Li Y."/>
            <person name="Wang J."/>
            <person name="Varshney R.K."/>
            <person name="Wang J."/>
            <person name="Ling H.Q."/>
            <person name="Wan P."/>
        </authorList>
    </citation>
    <scope>NUCLEOTIDE SEQUENCE</scope>
    <source>
        <strain evidence="4">cv. Jingnong 6</strain>
    </source>
</reference>
<dbReference type="Pfam" id="PF20167">
    <property type="entry name" value="Transposase_32"/>
    <property type="match status" value="1"/>
</dbReference>
<dbReference type="InterPro" id="IPR046796">
    <property type="entry name" value="Transposase_32_dom"/>
</dbReference>
<gene>
    <name evidence="3" type="ORF">LR48_Vigan232s000800</name>
</gene>
<dbReference type="Gramene" id="KOM26121">
    <property type="protein sequence ID" value="KOM26121"/>
    <property type="gene ID" value="LR48_Vigan232s000800"/>
</dbReference>
<feature type="region of interest" description="Disordered" evidence="1">
    <location>
        <begin position="1"/>
        <end position="32"/>
    </location>
</feature>